<dbReference type="InterPro" id="IPR046373">
    <property type="entry name" value="Acyl-CoA_Oxase/DH_mid-dom_sf"/>
</dbReference>
<gene>
    <name evidence="3" type="ORF">OQZ29_20980</name>
</gene>
<dbReference type="PANTHER" id="PTHR48083:SF37">
    <property type="entry name" value="DEHYDROGENASE, PUTATIVE-RELATED"/>
    <property type="match status" value="1"/>
</dbReference>
<keyword evidence="1" id="KW-0560">Oxidoreductase</keyword>
<reference evidence="3" key="1">
    <citation type="submission" date="2022-11" db="EMBL/GenBank/DDBJ databases">
        <authorList>
            <person name="Graham C."/>
            <person name="Newman J.D."/>
        </authorList>
    </citation>
    <scope>NUCLEOTIDE SEQUENCE</scope>
    <source>
        <strain evidence="3">DSM 19486</strain>
    </source>
</reference>
<protein>
    <submittedName>
        <fullName evidence="3">Acyl-CoA/acyl-ACP dehydrogenase</fullName>
    </submittedName>
</protein>
<evidence type="ECO:0000256" key="1">
    <source>
        <dbReference type="ARBA" id="ARBA00023002"/>
    </source>
</evidence>
<dbReference type="EMBL" id="JAPJUH010000007">
    <property type="protein sequence ID" value="MCX3267249.1"/>
    <property type="molecule type" value="Genomic_DNA"/>
</dbReference>
<dbReference type="Gene3D" id="1.20.140.10">
    <property type="entry name" value="Butyryl-CoA Dehydrogenase, subunit A, domain 3"/>
    <property type="match status" value="1"/>
</dbReference>
<keyword evidence="4" id="KW-1185">Reference proteome</keyword>
<proteinExistence type="predicted"/>
<dbReference type="RefSeq" id="WP_266271027.1">
    <property type="nucleotide sequence ID" value="NZ_JAPJUH010000007.1"/>
</dbReference>
<dbReference type="AlphaFoldDB" id="A0A9X3DGT2"/>
<dbReference type="PANTHER" id="PTHR48083">
    <property type="entry name" value="MEDIUM-CHAIN SPECIFIC ACYL-COA DEHYDROGENASE, MITOCHONDRIAL-RELATED"/>
    <property type="match status" value="1"/>
</dbReference>
<dbReference type="GO" id="GO:0003995">
    <property type="term" value="F:acyl-CoA dehydrogenase activity"/>
    <property type="evidence" value="ECO:0007669"/>
    <property type="project" value="TreeGrafter"/>
</dbReference>
<organism evidence="3 4">
    <name type="scientific">Pedobacter agri</name>
    <dbReference type="NCBI Taxonomy" id="454586"/>
    <lineage>
        <taxon>Bacteria</taxon>
        <taxon>Pseudomonadati</taxon>
        <taxon>Bacteroidota</taxon>
        <taxon>Sphingobacteriia</taxon>
        <taxon>Sphingobacteriales</taxon>
        <taxon>Sphingobacteriaceae</taxon>
        <taxon>Pedobacter</taxon>
    </lineage>
</organism>
<evidence type="ECO:0000313" key="4">
    <source>
        <dbReference type="Proteomes" id="UP001142592"/>
    </source>
</evidence>
<dbReference type="PIRSF" id="PIRSF016578">
    <property type="entry name" value="HsaA"/>
    <property type="match status" value="1"/>
</dbReference>
<name>A0A9X3DGT2_9SPHI</name>
<dbReference type="InterPro" id="IPR013107">
    <property type="entry name" value="Acyl-CoA_DH_C"/>
</dbReference>
<dbReference type="Pfam" id="PF08028">
    <property type="entry name" value="Acyl-CoA_dh_2"/>
    <property type="match status" value="1"/>
</dbReference>
<comment type="caution">
    <text evidence="3">The sequence shown here is derived from an EMBL/GenBank/DDBJ whole genome shotgun (WGS) entry which is preliminary data.</text>
</comment>
<dbReference type="GO" id="GO:0005737">
    <property type="term" value="C:cytoplasm"/>
    <property type="evidence" value="ECO:0007669"/>
    <property type="project" value="TreeGrafter"/>
</dbReference>
<dbReference type="GO" id="GO:0033539">
    <property type="term" value="P:fatty acid beta-oxidation using acyl-CoA dehydrogenase"/>
    <property type="evidence" value="ECO:0007669"/>
    <property type="project" value="TreeGrafter"/>
</dbReference>
<feature type="domain" description="Acyl-CoA dehydrogenase C-terminal" evidence="2">
    <location>
        <begin position="239"/>
        <end position="352"/>
    </location>
</feature>
<sequence>MIETPTQTKNQTFDLLNFEDTLEKIKSQAIWSEHDPEGLKKEFQWLKESGALKIVLPGEALDFNQPNMPELLNLLKAVGKANLSVGRIFEGHINTLYLIHLYANAQQKKEWYQGVQDQGHLFGVWNTQAQNGIQFYPEADQFKISGSKTFCSGVGIVDRALITGNIDYTDRKGWQMAIVDMSGISEQNIDKNSWKPLGMQASGSYTVDFSGYLLDESDLISRPGIYLNQPYFSGGAIRFAAVHLGGAEAIAENTIEYLLSLNRTEDPIQRLRLSNIMMQLVSGRLWLEKAGQHYDEWADDKTHEQDLIAFANMTRVTIEDICLRIMDESNKCIGARGLMAPYDMERIFRDLTFYLRQPAPDATRLNVADFFIKKQQTGHESNI</sequence>
<evidence type="ECO:0000313" key="3">
    <source>
        <dbReference type="EMBL" id="MCX3267249.1"/>
    </source>
</evidence>
<dbReference type="Proteomes" id="UP001142592">
    <property type="component" value="Unassembled WGS sequence"/>
</dbReference>
<accession>A0A9X3DGT2</accession>
<evidence type="ECO:0000259" key="2">
    <source>
        <dbReference type="Pfam" id="PF08028"/>
    </source>
</evidence>
<dbReference type="InterPro" id="IPR050741">
    <property type="entry name" value="Acyl-CoA_dehydrogenase"/>
</dbReference>
<dbReference type="Gene3D" id="1.10.540.10">
    <property type="entry name" value="Acyl-CoA dehydrogenase/oxidase, N-terminal domain"/>
    <property type="match status" value="1"/>
</dbReference>
<dbReference type="InterPro" id="IPR037069">
    <property type="entry name" value="AcylCoA_DH/ox_N_sf"/>
</dbReference>
<dbReference type="SUPFAM" id="SSF56645">
    <property type="entry name" value="Acyl-CoA dehydrogenase NM domain-like"/>
    <property type="match status" value="1"/>
</dbReference>
<dbReference type="Gene3D" id="2.40.110.10">
    <property type="entry name" value="Butyryl-CoA Dehydrogenase, subunit A, domain 2"/>
    <property type="match status" value="1"/>
</dbReference>
<dbReference type="GO" id="GO:0050660">
    <property type="term" value="F:flavin adenine dinucleotide binding"/>
    <property type="evidence" value="ECO:0007669"/>
    <property type="project" value="InterPro"/>
</dbReference>
<dbReference type="InterPro" id="IPR009100">
    <property type="entry name" value="AcylCoA_DH/oxidase_NM_dom_sf"/>
</dbReference>
<dbReference type="SUPFAM" id="SSF47203">
    <property type="entry name" value="Acyl-CoA dehydrogenase C-terminal domain-like"/>
    <property type="match status" value="1"/>
</dbReference>
<dbReference type="InterPro" id="IPR036250">
    <property type="entry name" value="AcylCo_DH-like_C"/>
</dbReference>